<evidence type="ECO:0000256" key="1">
    <source>
        <dbReference type="ARBA" id="ARBA00001941"/>
    </source>
</evidence>
<keyword evidence="7" id="KW-0479">Metal-binding</keyword>
<dbReference type="PATRIC" id="fig|167964.4.peg.1279"/>
<comment type="cofactor">
    <cofactor evidence="3">
        <name>Zn(2+)</name>
        <dbReference type="ChEBI" id="CHEBI:29105"/>
    </cofactor>
</comment>
<evidence type="ECO:0000313" key="10">
    <source>
        <dbReference type="EMBL" id="KUK46505.1"/>
    </source>
</evidence>
<evidence type="ECO:0000256" key="4">
    <source>
        <dbReference type="ARBA" id="ARBA00008236"/>
    </source>
</evidence>
<dbReference type="GO" id="GO:0006508">
    <property type="term" value="P:proteolysis"/>
    <property type="evidence" value="ECO:0007669"/>
    <property type="project" value="UniProtKB-KW"/>
</dbReference>
<comment type="cofactor">
    <cofactor evidence="2">
        <name>Mg(2+)</name>
        <dbReference type="ChEBI" id="CHEBI:18420"/>
    </cofactor>
</comment>
<comment type="caution">
    <text evidence="10">The sequence shown here is derived from an EMBL/GenBank/DDBJ whole genome shotgun (WGS) entry which is preliminary data.</text>
</comment>
<keyword evidence="8" id="KW-0378">Hydrolase</keyword>
<dbReference type="GO" id="GO:0008237">
    <property type="term" value="F:metallopeptidase activity"/>
    <property type="evidence" value="ECO:0007669"/>
    <property type="project" value="UniProtKB-KW"/>
</dbReference>
<keyword evidence="5 10" id="KW-0031">Aminopeptidase</keyword>
<reference evidence="10 11" key="1">
    <citation type="journal article" date="2015" name="MBio">
        <title>Genome-Resolved Metagenomic Analysis Reveals Roles for Candidate Phyla and Other Microbial Community Members in Biogeochemical Transformations in Oil Reservoirs.</title>
        <authorList>
            <person name="Hu P."/>
            <person name="Tom L."/>
            <person name="Singh A."/>
            <person name="Thomas B.C."/>
            <person name="Baker B.J."/>
            <person name="Piceno Y.M."/>
            <person name="Andersen G.L."/>
            <person name="Banfield J.F."/>
        </authorList>
    </citation>
    <scope>NUCLEOTIDE SEQUENCE [LARGE SCALE GENOMIC DNA]</scope>
    <source>
        <strain evidence="10">46_16</strain>
    </source>
</reference>
<comment type="similarity">
    <text evidence="4">Belongs to the peptidase M29 family.</text>
</comment>
<dbReference type="Gene3D" id="3.40.1830.10">
    <property type="entry name" value="Thermophilic metalloprotease (M29)"/>
    <property type="match status" value="1"/>
</dbReference>
<evidence type="ECO:0000256" key="5">
    <source>
        <dbReference type="ARBA" id="ARBA00022438"/>
    </source>
</evidence>
<keyword evidence="9" id="KW-0482">Metalloprotease</keyword>
<dbReference type="AlphaFoldDB" id="A0A101FY10"/>
<dbReference type="InterPro" id="IPR035097">
    <property type="entry name" value="M29_N-terminal"/>
</dbReference>
<dbReference type="InterPro" id="IPR052170">
    <property type="entry name" value="M29_Exopeptidase"/>
</dbReference>
<gene>
    <name evidence="10" type="ORF">XD73_0610</name>
</gene>
<keyword evidence="6" id="KW-0645">Protease</keyword>
<dbReference type="SUPFAM" id="SSF144052">
    <property type="entry name" value="Thermophilic metalloprotease-like"/>
    <property type="match status" value="1"/>
</dbReference>
<evidence type="ECO:0000256" key="8">
    <source>
        <dbReference type="ARBA" id="ARBA00022801"/>
    </source>
</evidence>
<dbReference type="InterPro" id="IPR000787">
    <property type="entry name" value="Peptidase_M29"/>
</dbReference>
<dbReference type="PANTHER" id="PTHR34448">
    <property type="entry name" value="AMINOPEPTIDASE"/>
    <property type="match status" value="1"/>
</dbReference>
<dbReference type="Proteomes" id="UP000064249">
    <property type="component" value="Unassembled WGS sequence"/>
</dbReference>
<dbReference type="PRINTS" id="PR00919">
    <property type="entry name" value="THERMOPTASE"/>
</dbReference>
<evidence type="ECO:0000256" key="3">
    <source>
        <dbReference type="ARBA" id="ARBA00001947"/>
    </source>
</evidence>
<organism evidence="10 11">
    <name type="scientific">Anaerolinea thermophila</name>
    <dbReference type="NCBI Taxonomy" id="167964"/>
    <lineage>
        <taxon>Bacteria</taxon>
        <taxon>Bacillati</taxon>
        <taxon>Chloroflexota</taxon>
        <taxon>Anaerolineae</taxon>
        <taxon>Anaerolineales</taxon>
        <taxon>Anaerolineaceae</taxon>
        <taxon>Anaerolinea</taxon>
    </lineage>
</organism>
<name>A0A101FY10_9CHLR</name>
<proteinExistence type="inferred from homology"/>
<comment type="cofactor">
    <cofactor evidence="1">
        <name>Co(2+)</name>
        <dbReference type="ChEBI" id="CHEBI:48828"/>
    </cofactor>
</comment>
<dbReference type="EMBL" id="LGFU01000023">
    <property type="protein sequence ID" value="KUK46505.1"/>
    <property type="molecule type" value="Genomic_DNA"/>
</dbReference>
<dbReference type="Pfam" id="PF02073">
    <property type="entry name" value="Peptidase_M29"/>
    <property type="match status" value="1"/>
</dbReference>
<dbReference type="GO" id="GO:0046872">
    <property type="term" value="F:metal ion binding"/>
    <property type="evidence" value="ECO:0007669"/>
    <property type="project" value="UniProtKB-KW"/>
</dbReference>
<sequence>MSDPRVKKLAAMLVDYSLGVKADQRVLIQGEQGGEPLMMAVFDACLERGAIPFIYQYPEFMTDSIFRYGKPEKYGDYLEMLKYFVETYDHRVRILGETNTKELSGFDPDLVSKFYGEGGKISKIMLDREQKGELHWVLSLFPTQAYAQDANMSLPDFEDFVYSACMPDQDDPVGYWKKVAARQDKVINWLKGKEHVHVTAPETDLTLSIKGRPFENCACKVNVPDGEIFTSPVEDSVNGHVYYSYPTLYEGFEVTGVRLWFENGKVVKASAEKNEEFLMKKLDTDAGSRYLGEFAIGTNEGIQNFTGQILFDEKIGGSFHMALGHGYPETFSQNESTIHWDMICDLRNGGRIVVDDELLYENGKFVIDF</sequence>
<evidence type="ECO:0000256" key="7">
    <source>
        <dbReference type="ARBA" id="ARBA00022723"/>
    </source>
</evidence>
<evidence type="ECO:0000256" key="2">
    <source>
        <dbReference type="ARBA" id="ARBA00001946"/>
    </source>
</evidence>
<evidence type="ECO:0000313" key="11">
    <source>
        <dbReference type="Proteomes" id="UP000064249"/>
    </source>
</evidence>
<protein>
    <submittedName>
        <fullName evidence="10">Peptidase M29, aminopeptidase II</fullName>
    </submittedName>
</protein>
<dbReference type="PANTHER" id="PTHR34448:SF1">
    <property type="entry name" value="BLL6088 PROTEIN"/>
    <property type="match status" value="1"/>
</dbReference>
<accession>A0A101FY10</accession>
<evidence type="ECO:0000256" key="6">
    <source>
        <dbReference type="ARBA" id="ARBA00022670"/>
    </source>
</evidence>
<dbReference type="GO" id="GO:0004177">
    <property type="term" value="F:aminopeptidase activity"/>
    <property type="evidence" value="ECO:0007669"/>
    <property type="project" value="UniProtKB-KW"/>
</dbReference>
<evidence type="ECO:0000256" key="9">
    <source>
        <dbReference type="ARBA" id="ARBA00023049"/>
    </source>
</evidence>